<reference evidence="5 6" key="1">
    <citation type="submission" date="2019-07" db="EMBL/GenBank/DDBJ databases">
        <title>Whole genome shotgun sequence of Frigoribacterium faeni NBRC 103066.</title>
        <authorList>
            <person name="Hosoyama A."/>
            <person name="Uohara A."/>
            <person name="Ohji S."/>
            <person name="Ichikawa N."/>
        </authorList>
    </citation>
    <scope>NUCLEOTIDE SEQUENCE [LARGE SCALE GENOMIC DNA]</scope>
    <source>
        <strain evidence="5 6">NBRC 103066</strain>
    </source>
</reference>
<dbReference type="Pfam" id="PF07729">
    <property type="entry name" value="FCD"/>
    <property type="match status" value="1"/>
</dbReference>
<dbReference type="InterPro" id="IPR036388">
    <property type="entry name" value="WH-like_DNA-bd_sf"/>
</dbReference>
<feature type="domain" description="HTH gntR-type" evidence="4">
    <location>
        <begin position="12"/>
        <end position="79"/>
    </location>
</feature>
<name>A0ABQ0UPK5_9MICO</name>
<keyword evidence="1" id="KW-0805">Transcription regulation</keyword>
<dbReference type="InterPro" id="IPR036390">
    <property type="entry name" value="WH_DNA-bd_sf"/>
</dbReference>
<protein>
    <submittedName>
        <fullName evidence="5">GntR family transcriptional regulator</fullName>
    </submittedName>
</protein>
<organism evidence="5 6">
    <name type="scientific">Frigoribacterium faeni</name>
    <dbReference type="NCBI Taxonomy" id="145483"/>
    <lineage>
        <taxon>Bacteria</taxon>
        <taxon>Bacillati</taxon>
        <taxon>Actinomycetota</taxon>
        <taxon>Actinomycetes</taxon>
        <taxon>Micrococcales</taxon>
        <taxon>Microbacteriaceae</taxon>
        <taxon>Frigoribacterium</taxon>
    </lineage>
</organism>
<dbReference type="InterPro" id="IPR008920">
    <property type="entry name" value="TF_FadR/GntR_C"/>
</dbReference>
<dbReference type="InterPro" id="IPR000524">
    <property type="entry name" value="Tscrpt_reg_HTH_GntR"/>
</dbReference>
<dbReference type="SUPFAM" id="SSF48008">
    <property type="entry name" value="GntR ligand-binding domain-like"/>
    <property type="match status" value="1"/>
</dbReference>
<dbReference type="Gene3D" id="1.10.10.10">
    <property type="entry name" value="Winged helix-like DNA-binding domain superfamily/Winged helix DNA-binding domain"/>
    <property type="match status" value="1"/>
</dbReference>
<dbReference type="PANTHER" id="PTHR43537">
    <property type="entry name" value="TRANSCRIPTIONAL REGULATOR, GNTR FAMILY"/>
    <property type="match status" value="1"/>
</dbReference>
<evidence type="ECO:0000256" key="1">
    <source>
        <dbReference type="ARBA" id="ARBA00023015"/>
    </source>
</evidence>
<proteinExistence type="predicted"/>
<dbReference type="PANTHER" id="PTHR43537:SF24">
    <property type="entry name" value="GLUCONATE OPERON TRANSCRIPTIONAL REPRESSOR"/>
    <property type="match status" value="1"/>
</dbReference>
<evidence type="ECO:0000313" key="6">
    <source>
        <dbReference type="Proteomes" id="UP000321154"/>
    </source>
</evidence>
<keyword evidence="6" id="KW-1185">Reference proteome</keyword>
<keyword evidence="2" id="KW-0238">DNA-binding</keyword>
<dbReference type="EMBL" id="BJUV01000014">
    <property type="protein sequence ID" value="GEK83374.1"/>
    <property type="molecule type" value="Genomic_DNA"/>
</dbReference>
<dbReference type="SMART" id="SM00895">
    <property type="entry name" value="FCD"/>
    <property type="match status" value="1"/>
</dbReference>
<accession>A0ABQ0UPK5</accession>
<dbReference type="SMART" id="SM00345">
    <property type="entry name" value="HTH_GNTR"/>
    <property type="match status" value="1"/>
</dbReference>
<comment type="caution">
    <text evidence="5">The sequence shown here is derived from an EMBL/GenBank/DDBJ whole genome shotgun (WGS) entry which is preliminary data.</text>
</comment>
<dbReference type="SUPFAM" id="SSF46785">
    <property type="entry name" value="Winged helix' DNA-binding domain"/>
    <property type="match status" value="1"/>
</dbReference>
<dbReference type="Pfam" id="PF00392">
    <property type="entry name" value="GntR"/>
    <property type="match status" value="1"/>
</dbReference>
<keyword evidence="3" id="KW-0804">Transcription</keyword>
<dbReference type="Gene3D" id="1.20.120.530">
    <property type="entry name" value="GntR ligand-binding domain-like"/>
    <property type="match status" value="1"/>
</dbReference>
<dbReference type="PRINTS" id="PR00035">
    <property type="entry name" value="HTHGNTR"/>
</dbReference>
<evidence type="ECO:0000256" key="2">
    <source>
        <dbReference type="ARBA" id="ARBA00023125"/>
    </source>
</evidence>
<evidence type="ECO:0000259" key="4">
    <source>
        <dbReference type="PROSITE" id="PS50949"/>
    </source>
</evidence>
<dbReference type="PROSITE" id="PS50949">
    <property type="entry name" value="HTH_GNTR"/>
    <property type="match status" value="1"/>
</dbReference>
<sequence>MQMNPEPLAPAASGRDRAYQYLYSQVLVDPAMQGAFLSEQDIAERVGVSRTPVREALLLLASDGLVQMIPKRGARVPVISGREIAELMELRGVLERHAATTTLASGRVPLAEMRAVLRSQHELKDLDPHETGQLFIEHDRRFHQLLVDAAGNDLMSRSYEKLRARQVMVGVEALFRRTDRQERVCAEHDEIVEALASGDAEAAREAIDRHLGVTLDLLLRS</sequence>
<evidence type="ECO:0000256" key="3">
    <source>
        <dbReference type="ARBA" id="ARBA00023163"/>
    </source>
</evidence>
<dbReference type="InterPro" id="IPR011711">
    <property type="entry name" value="GntR_C"/>
</dbReference>
<dbReference type="Proteomes" id="UP000321154">
    <property type="component" value="Unassembled WGS sequence"/>
</dbReference>
<gene>
    <name evidence="5" type="ORF">FFA01_16830</name>
</gene>
<evidence type="ECO:0000313" key="5">
    <source>
        <dbReference type="EMBL" id="GEK83374.1"/>
    </source>
</evidence>